<dbReference type="EMBL" id="BSEJ01000001">
    <property type="protein sequence ID" value="GLJ60244.1"/>
    <property type="molecule type" value="Genomic_DNA"/>
</dbReference>
<dbReference type="PANTHER" id="PTHR43194">
    <property type="entry name" value="HYDROLASE ALPHA/BETA FOLD FAMILY"/>
    <property type="match status" value="1"/>
</dbReference>
<keyword evidence="2" id="KW-0378">Hydrolase</keyword>
<dbReference type="InterPro" id="IPR050228">
    <property type="entry name" value="Carboxylesterase_BioH"/>
</dbReference>
<dbReference type="InterPro" id="IPR000073">
    <property type="entry name" value="AB_hydrolase_1"/>
</dbReference>
<name>A0A9W6H1C9_9MICO</name>
<comment type="caution">
    <text evidence="2">The sequence shown here is derived from an EMBL/GenBank/DDBJ whole genome shotgun (WGS) entry which is preliminary data.</text>
</comment>
<evidence type="ECO:0000259" key="1">
    <source>
        <dbReference type="Pfam" id="PF00561"/>
    </source>
</evidence>
<protein>
    <submittedName>
        <fullName evidence="2">Alpha/beta hydrolase</fullName>
    </submittedName>
</protein>
<reference evidence="2" key="2">
    <citation type="submission" date="2023-01" db="EMBL/GenBank/DDBJ databases">
        <authorList>
            <person name="Sun Q."/>
            <person name="Evtushenko L."/>
        </authorList>
    </citation>
    <scope>NUCLEOTIDE SEQUENCE</scope>
    <source>
        <strain evidence="2">VKM Ac-1020</strain>
    </source>
</reference>
<dbReference type="PANTHER" id="PTHR43194:SF5">
    <property type="entry name" value="PIMELOYL-[ACYL-CARRIER PROTEIN] METHYL ESTER ESTERASE"/>
    <property type="match status" value="1"/>
</dbReference>
<dbReference type="Pfam" id="PF00561">
    <property type="entry name" value="Abhydrolase_1"/>
    <property type="match status" value="1"/>
</dbReference>
<accession>A0A9W6H1C9</accession>
<sequence length="260" mass="28258">MTTDRLVRVADATFRVRTRGRPGSGHPPIVLVHGIGISHRAFSRLAEVLAADDVVHVLDMPGFGDLPRPGHSPDVPAMAELLADVVAGLGDGPFAVVGNSMGTQWAIELACRHPGLVSRVVAIGPVVDERRRSAARQALALAHDCLRETVSANAIVLSDYVRCGPRWYFRQLPHMLAYRPEERVTALRRPLLIVRGERDPVARRAWCVRLRDAAQDGRLVEIAGQPHLVQHTAPRAVAAVLRPFLAADREPSRAGDAEGP</sequence>
<dbReference type="SUPFAM" id="SSF53474">
    <property type="entry name" value="alpha/beta-Hydrolases"/>
    <property type="match status" value="1"/>
</dbReference>
<keyword evidence="3" id="KW-1185">Reference proteome</keyword>
<dbReference type="Gene3D" id="3.40.50.1820">
    <property type="entry name" value="alpha/beta hydrolase"/>
    <property type="match status" value="1"/>
</dbReference>
<feature type="domain" description="AB hydrolase-1" evidence="1">
    <location>
        <begin position="27"/>
        <end position="125"/>
    </location>
</feature>
<gene>
    <name evidence="2" type="ORF">GCM10017576_03730</name>
</gene>
<evidence type="ECO:0000313" key="3">
    <source>
        <dbReference type="Proteomes" id="UP001142462"/>
    </source>
</evidence>
<dbReference type="GO" id="GO:0016787">
    <property type="term" value="F:hydrolase activity"/>
    <property type="evidence" value="ECO:0007669"/>
    <property type="project" value="UniProtKB-KW"/>
</dbReference>
<evidence type="ECO:0000313" key="2">
    <source>
        <dbReference type="EMBL" id="GLJ60244.1"/>
    </source>
</evidence>
<proteinExistence type="predicted"/>
<dbReference type="InterPro" id="IPR029058">
    <property type="entry name" value="AB_hydrolase_fold"/>
</dbReference>
<dbReference type="AlphaFoldDB" id="A0A9W6H1C9"/>
<reference evidence="2" key="1">
    <citation type="journal article" date="2014" name="Int. J. Syst. Evol. Microbiol.">
        <title>Complete genome sequence of Corynebacterium casei LMG S-19264T (=DSM 44701T), isolated from a smear-ripened cheese.</title>
        <authorList>
            <consortium name="US DOE Joint Genome Institute (JGI-PGF)"/>
            <person name="Walter F."/>
            <person name="Albersmeier A."/>
            <person name="Kalinowski J."/>
            <person name="Ruckert C."/>
        </authorList>
    </citation>
    <scope>NUCLEOTIDE SEQUENCE</scope>
    <source>
        <strain evidence="2">VKM Ac-1020</strain>
    </source>
</reference>
<organism evidence="2 3">
    <name type="scientific">Microbacterium barkeri</name>
    <dbReference type="NCBI Taxonomy" id="33917"/>
    <lineage>
        <taxon>Bacteria</taxon>
        <taxon>Bacillati</taxon>
        <taxon>Actinomycetota</taxon>
        <taxon>Actinomycetes</taxon>
        <taxon>Micrococcales</taxon>
        <taxon>Microbacteriaceae</taxon>
        <taxon>Microbacterium</taxon>
    </lineage>
</organism>
<dbReference type="RefSeq" id="WP_271171966.1">
    <property type="nucleotide sequence ID" value="NZ_BSEJ01000001.1"/>
</dbReference>
<dbReference type="Proteomes" id="UP001142462">
    <property type="component" value="Unassembled WGS sequence"/>
</dbReference>